<evidence type="ECO:0000256" key="4">
    <source>
        <dbReference type="ARBA" id="ARBA00008519"/>
    </source>
</evidence>
<dbReference type="EC" id="2.5.1.140" evidence="6"/>
<dbReference type="PROSITE" id="PS00901">
    <property type="entry name" value="CYS_SYNTHASE"/>
    <property type="match status" value="1"/>
</dbReference>
<feature type="domain" description="Tryptophan synthase beta chain-like PALP" evidence="10">
    <location>
        <begin position="18"/>
        <end position="302"/>
    </location>
</feature>
<dbReference type="RefSeq" id="WP_379929106.1">
    <property type="nucleotide sequence ID" value="NZ_JBHUMM010000014.1"/>
</dbReference>
<evidence type="ECO:0000313" key="11">
    <source>
        <dbReference type="EMBL" id="MFD2671631.1"/>
    </source>
</evidence>
<keyword evidence="8" id="KW-0808">Transferase</keyword>
<accession>A0ABW5RA74</accession>
<dbReference type="InterPro" id="IPR001926">
    <property type="entry name" value="TrpB-like_PALP"/>
</dbReference>
<evidence type="ECO:0000256" key="8">
    <source>
        <dbReference type="ARBA" id="ARBA00022679"/>
    </source>
</evidence>
<comment type="similarity">
    <text evidence="4">Belongs to the cysteine synthase/cystathionine beta-synthase family. SbnA subfamily.</text>
</comment>
<dbReference type="Proteomes" id="UP001597497">
    <property type="component" value="Unassembled WGS sequence"/>
</dbReference>
<dbReference type="SUPFAM" id="SSF53686">
    <property type="entry name" value="Tryptophan synthase beta subunit-like PLP-dependent enzymes"/>
    <property type="match status" value="1"/>
</dbReference>
<evidence type="ECO:0000256" key="3">
    <source>
        <dbReference type="ARBA" id="ARBA00004924"/>
    </source>
</evidence>
<comment type="subunit">
    <text evidence="5">Homodimer.</text>
</comment>
<dbReference type="CDD" id="cd01561">
    <property type="entry name" value="CBS_like"/>
    <property type="match status" value="1"/>
</dbReference>
<reference evidence="12" key="1">
    <citation type="journal article" date="2019" name="Int. J. Syst. Evol. Microbiol.">
        <title>The Global Catalogue of Microorganisms (GCM) 10K type strain sequencing project: providing services to taxonomists for standard genome sequencing and annotation.</title>
        <authorList>
            <consortium name="The Broad Institute Genomics Platform"/>
            <consortium name="The Broad Institute Genome Sequencing Center for Infectious Disease"/>
            <person name="Wu L."/>
            <person name="Ma J."/>
        </authorList>
    </citation>
    <scope>NUCLEOTIDE SEQUENCE [LARGE SCALE GENOMIC DNA]</scope>
    <source>
        <strain evidence="12">KCTC 33676</strain>
    </source>
</reference>
<evidence type="ECO:0000256" key="9">
    <source>
        <dbReference type="ARBA" id="ARBA00022898"/>
    </source>
</evidence>
<dbReference type="PANTHER" id="PTHR10314">
    <property type="entry name" value="CYSTATHIONINE BETA-SYNTHASE"/>
    <property type="match status" value="1"/>
</dbReference>
<organism evidence="11 12">
    <name type="scientific">Marinicrinis sediminis</name>
    <dbReference type="NCBI Taxonomy" id="1652465"/>
    <lineage>
        <taxon>Bacteria</taxon>
        <taxon>Bacillati</taxon>
        <taxon>Bacillota</taxon>
        <taxon>Bacilli</taxon>
        <taxon>Bacillales</taxon>
        <taxon>Paenibacillaceae</taxon>
    </lineage>
</organism>
<name>A0ABW5RA74_9BACL</name>
<evidence type="ECO:0000256" key="1">
    <source>
        <dbReference type="ARBA" id="ARBA00001933"/>
    </source>
</evidence>
<comment type="function">
    <text evidence="2">Catalyzes the synthesis of N-((2S)-2-amino-2-carboxyethyl)-L-glutamate (ACEGA) from O-phospho-L-serine and L-glutamate. Involved in the biosynthesis of L-2,3-diaminopropionic acid (L-Dap), a precursor of staphyloferrin B and antibiotics.</text>
</comment>
<evidence type="ECO:0000256" key="2">
    <source>
        <dbReference type="ARBA" id="ARBA00004056"/>
    </source>
</evidence>
<dbReference type="InterPro" id="IPR001216">
    <property type="entry name" value="P-phosphate_BS"/>
</dbReference>
<dbReference type="InterPro" id="IPR036052">
    <property type="entry name" value="TrpB-like_PALP_sf"/>
</dbReference>
<evidence type="ECO:0000256" key="6">
    <source>
        <dbReference type="ARBA" id="ARBA00012331"/>
    </source>
</evidence>
<comment type="cofactor">
    <cofactor evidence="1">
        <name>pyridoxal 5'-phosphate</name>
        <dbReference type="ChEBI" id="CHEBI:597326"/>
    </cofactor>
</comment>
<evidence type="ECO:0000259" key="10">
    <source>
        <dbReference type="Pfam" id="PF00291"/>
    </source>
</evidence>
<evidence type="ECO:0000256" key="7">
    <source>
        <dbReference type="ARBA" id="ARBA00016985"/>
    </source>
</evidence>
<dbReference type="NCBIfam" id="TIGR03945">
    <property type="entry name" value="PLP_SbnA_fam"/>
    <property type="match status" value="1"/>
</dbReference>
<dbReference type="EMBL" id="JBHUMM010000014">
    <property type="protein sequence ID" value="MFD2671631.1"/>
    <property type="molecule type" value="Genomic_DNA"/>
</dbReference>
<comment type="caution">
    <text evidence="11">The sequence shown here is derived from an EMBL/GenBank/DDBJ whole genome shotgun (WGS) entry which is preliminary data.</text>
</comment>
<keyword evidence="12" id="KW-1185">Reference proteome</keyword>
<dbReference type="Pfam" id="PF00291">
    <property type="entry name" value="PALP"/>
    <property type="match status" value="1"/>
</dbReference>
<comment type="pathway">
    <text evidence="3">Siderophore biosynthesis.</text>
</comment>
<keyword evidence="9" id="KW-0663">Pyridoxal phosphate</keyword>
<sequence length="341" mass="36732">MTNETEQIFMRRHGYFSAVGHTPLVKLGRLFSEEETGLEVYAKLELLNPGGSAKDRPALSMLKRAWTEGRIGENSVILESSSGNMAISLASLCACLGIRFISVVDPKTTAQNLRLIQAYGGEIEAVTEPDPVTGEYLPARLHRIQSLLAEIPDSCWLNQYENEANYLSHQETMAEIADRLGHVDVVLAGVSTCGTVRGLSEYVRKTGGSTKVLAVDAKGSSIFGGVKGPRRFPGLGAGISPPFSQGLKVERVIEVSDEQMVQGCHALLQQESLMGGASSGGVIAALQSIAPTLQPGTVCVVLLHDRGERYLDTVYCPAWLEAQFGSIKPEADRRGINAVFE</sequence>
<evidence type="ECO:0000313" key="12">
    <source>
        <dbReference type="Proteomes" id="UP001597497"/>
    </source>
</evidence>
<dbReference type="Gene3D" id="3.40.50.1100">
    <property type="match status" value="2"/>
</dbReference>
<dbReference type="InterPro" id="IPR023927">
    <property type="entry name" value="SbnA"/>
</dbReference>
<dbReference type="InterPro" id="IPR050214">
    <property type="entry name" value="Cys_Synth/Cystath_Beta-Synth"/>
</dbReference>
<evidence type="ECO:0000256" key="5">
    <source>
        <dbReference type="ARBA" id="ARBA00011738"/>
    </source>
</evidence>
<protein>
    <recommendedName>
        <fullName evidence="7">N-(2-amino-2-carboxyethyl)-L-glutamate synthase</fullName>
        <ecNumber evidence="6">2.5.1.140</ecNumber>
    </recommendedName>
</protein>
<gene>
    <name evidence="11" type="primary">sbnA</name>
    <name evidence="11" type="ORF">ACFSUC_08440</name>
</gene>
<proteinExistence type="inferred from homology"/>